<dbReference type="Proteomes" id="UP001054837">
    <property type="component" value="Unassembled WGS sequence"/>
</dbReference>
<gene>
    <name evidence="1" type="ORF">CDAR_220421</name>
</gene>
<evidence type="ECO:0000313" key="1">
    <source>
        <dbReference type="EMBL" id="GIY56550.1"/>
    </source>
</evidence>
<comment type="caution">
    <text evidence="1">The sequence shown here is derived from an EMBL/GenBank/DDBJ whole genome shotgun (WGS) entry which is preliminary data.</text>
</comment>
<dbReference type="EMBL" id="BPLQ01011204">
    <property type="protein sequence ID" value="GIY56550.1"/>
    <property type="molecule type" value="Genomic_DNA"/>
</dbReference>
<reference evidence="1 2" key="1">
    <citation type="submission" date="2021-06" db="EMBL/GenBank/DDBJ databases">
        <title>Caerostris darwini draft genome.</title>
        <authorList>
            <person name="Kono N."/>
            <person name="Arakawa K."/>
        </authorList>
    </citation>
    <scope>NUCLEOTIDE SEQUENCE [LARGE SCALE GENOMIC DNA]</scope>
</reference>
<dbReference type="AlphaFoldDB" id="A0AAV4UG57"/>
<proteinExistence type="predicted"/>
<protein>
    <submittedName>
        <fullName evidence="1">Uncharacterized protein</fullName>
    </submittedName>
</protein>
<evidence type="ECO:0000313" key="2">
    <source>
        <dbReference type="Proteomes" id="UP001054837"/>
    </source>
</evidence>
<accession>A0AAV4UG57</accession>
<keyword evidence="2" id="KW-1185">Reference proteome</keyword>
<organism evidence="1 2">
    <name type="scientific">Caerostris darwini</name>
    <dbReference type="NCBI Taxonomy" id="1538125"/>
    <lineage>
        <taxon>Eukaryota</taxon>
        <taxon>Metazoa</taxon>
        <taxon>Ecdysozoa</taxon>
        <taxon>Arthropoda</taxon>
        <taxon>Chelicerata</taxon>
        <taxon>Arachnida</taxon>
        <taxon>Araneae</taxon>
        <taxon>Araneomorphae</taxon>
        <taxon>Entelegynae</taxon>
        <taxon>Araneoidea</taxon>
        <taxon>Araneidae</taxon>
        <taxon>Caerostris</taxon>
    </lineage>
</organism>
<sequence>MPVPAHGTSANISTVTSALRVSLQYTALFNTDSLHSFDLQRLQLLPPDYQLACVHFAQWCPVLQSARDMIFPAYALFSDEVIFDSNGVCNQHNAYLWTEENSQGVPEPCGIAALRNKSVGRFCLLLTTTFYQPS</sequence>
<name>A0AAV4UG57_9ARAC</name>